<feature type="non-terminal residue" evidence="1">
    <location>
        <position position="1"/>
    </location>
</feature>
<dbReference type="Proteomes" id="UP000321570">
    <property type="component" value="Unassembled WGS sequence"/>
</dbReference>
<organism evidence="1 2">
    <name type="scientific">Hymenolepis diminuta</name>
    <name type="common">Rat tapeworm</name>
    <dbReference type="NCBI Taxonomy" id="6216"/>
    <lineage>
        <taxon>Eukaryota</taxon>
        <taxon>Metazoa</taxon>
        <taxon>Spiralia</taxon>
        <taxon>Lophotrochozoa</taxon>
        <taxon>Platyhelminthes</taxon>
        <taxon>Cestoda</taxon>
        <taxon>Eucestoda</taxon>
        <taxon>Cyclophyllidea</taxon>
        <taxon>Hymenolepididae</taxon>
        <taxon>Hymenolepis</taxon>
    </lineage>
</organism>
<gene>
    <name evidence="1" type="ORF">WMSIL1_LOCUS932</name>
</gene>
<proteinExistence type="predicted"/>
<name>A0A564XYR9_HYMDI</name>
<keyword evidence="2" id="KW-1185">Reference proteome</keyword>
<evidence type="ECO:0000313" key="1">
    <source>
        <dbReference type="EMBL" id="VUZ39899.1"/>
    </source>
</evidence>
<evidence type="ECO:0000313" key="2">
    <source>
        <dbReference type="Proteomes" id="UP000321570"/>
    </source>
</evidence>
<dbReference type="EMBL" id="CABIJS010000022">
    <property type="protein sequence ID" value="VUZ39899.1"/>
    <property type="molecule type" value="Genomic_DNA"/>
</dbReference>
<dbReference type="AlphaFoldDB" id="A0A564XYR9"/>
<sequence length="55" mass="6345">FSSIGKGKHTLDDSSRHRLVGFVINQSCLHWPFLSLQSSRPIKAQIRLYPYSCRL</sequence>
<protein>
    <submittedName>
        <fullName evidence="1">Uncharacterized protein</fullName>
    </submittedName>
</protein>
<reference evidence="1 2" key="1">
    <citation type="submission" date="2019-07" db="EMBL/GenBank/DDBJ databases">
        <authorList>
            <person name="Jastrzebski P J."/>
            <person name="Paukszto L."/>
            <person name="Jastrzebski P J."/>
        </authorList>
    </citation>
    <scope>NUCLEOTIDE SEQUENCE [LARGE SCALE GENOMIC DNA]</scope>
    <source>
        <strain evidence="1 2">WMS-il1</strain>
    </source>
</reference>
<accession>A0A564XYR9</accession>